<dbReference type="PANTHER" id="PTHR10138">
    <property type="entry name" value="TRYPTOPHAN 2,3-DIOXYGENASE"/>
    <property type="match status" value="1"/>
</dbReference>
<dbReference type="PANTHER" id="PTHR10138:SF0">
    <property type="entry name" value="TRYPTOPHAN 2,3-DIOXYGENASE"/>
    <property type="match status" value="1"/>
</dbReference>
<accession>A0A1C6TRQ7</accession>
<dbReference type="InterPro" id="IPR037217">
    <property type="entry name" value="Trp/Indoleamine_2_3_dOase-like"/>
</dbReference>
<dbReference type="AlphaFoldDB" id="A0A1C6TRQ7"/>
<proteinExistence type="predicted"/>
<dbReference type="GO" id="GO:0046872">
    <property type="term" value="F:metal ion binding"/>
    <property type="evidence" value="ECO:0007669"/>
    <property type="project" value="InterPro"/>
</dbReference>
<organism evidence="1 2">
    <name type="scientific">Micromonospora citrea</name>
    <dbReference type="NCBI Taxonomy" id="47855"/>
    <lineage>
        <taxon>Bacteria</taxon>
        <taxon>Bacillati</taxon>
        <taxon>Actinomycetota</taxon>
        <taxon>Actinomycetes</taxon>
        <taxon>Micromonosporales</taxon>
        <taxon>Micromonosporaceae</taxon>
        <taxon>Micromonospora</taxon>
    </lineage>
</organism>
<sequence>MKGYSVKREQSPVLPGSGATDYARYMRTEALLDLQRSPAEMIHRDELLFQVVHQSTELWLKLAAAEVTEASARVGADRLAEAEALLARATLAVRLVTDQLEMFRHLSPVDFQAMQPALGNGSGAESPGWRHTQAASRQLGRAFTACLVERAIPVERLCPADPADPVHRLAEAMVDWDEQVSLWRARHYQVALRVGGHAPAGTPGSAATMLAKLVGHRFFPDLWQARRHRAADDFGAARP</sequence>
<dbReference type="SUPFAM" id="SSF140959">
    <property type="entry name" value="Indolic compounds 2,3-dioxygenase-like"/>
    <property type="match status" value="1"/>
</dbReference>
<dbReference type="Proteomes" id="UP000199001">
    <property type="component" value="Unassembled WGS sequence"/>
</dbReference>
<dbReference type="InterPro" id="IPR004981">
    <property type="entry name" value="Trp_2_3_dOase"/>
</dbReference>
<keyword evidence="2" id="KW-1185">Reference proteome</keyword>
<dbReference type="Pfam" id="PF03301">
    <property type="entry name" value="Trp_dioxygenase"/>
    <property type="match status" value="1"/>
</dbReference>
<dbReference type="GO" id="GO:0019441">
    <property type="term" value="P:L-tryptophan catabolic process to kynurenine"/>
    <property type="evidence" value="ECO:0007669"/>
    <property type="project" value="InterPro"/>
</dbReference>
<gene>
    <name evidence="1" type="ORF">GA0070606_0288</name>
</gene>
<evidence type="ECO:0000313" key="2">
    <source>
        <dbReference type="Proteomes" id="UP000199001"/>
    </source>
</evidence>
<name>A0A1C6TRQ7_9ACTN</name>
<dbReference type="GO" id="GO:0020037">
    <property type="term" value="F:heme binding"/>
    <property type="evidence" value="ECO:0007669"/>
    <property type="project" value="InterPro"/>
</dbReference>
<reference evidence="2" key="1">
    <citation type="submission" date="2016-06" db="EMBL/GenBank/DDBJ databases">
        <authorList>
            <person name="Varghese N."/>
            <person name="Submissions Spin"/>
        </authorList>
    </citation>
    <scope>NUCLEOTIDE SEQUENCE [LARGE SCALE GENOMIC DNA]</scope>
    <source>
        <strain evidence="2">DSM 43903</strain>
    </source>
</reference>
<dbReference type="Gene3D" id="1.20.58.480">
    <property type="match status" value="2"/>
</dbReference>
<dbReference type="GO" id="GO:0019442">
    <property type="term" value="P:L-tryptophan catabolic process to acetyl-CoA"/>
    <property type="evidence" value="ECO:0007669"/>
    <property type="project" value="TreeGrafter"/>
</dbReference>
<dbReference type="GO" id="GO:0004833">
    <property type="term" value="F:L-tryptophan 2,3-dioxygenase activity"/>
    <property type="evidence" value="ECO:0007669"/>
    <property type="project" value="InterPro"/>
</dbReference>
<dbReference type="EMBL" id="FMHZ01000002">
    <property type="protein sequence ID" value="SCL44427.1"/>
    <property type="molecule type" value="Genomic_DNA"/>
</dbReference>
<evidence type="ECO:0000313" key="1">
    <source>
        <dbReference type="EMBL" id="SCL44427.1"/>
    </source>
</evidence>
<keyword evidence="1" id="KW-0560">Oxidoreductase</keyword>
<dbReference type="STRING" id="47855.GA0070606_0288"/>
<keyword evidence="1" id="KW-0223">Dioxygenase</keyword>
<protein>
    <submittedName>
        <fullName evidence="1">Tryptophan 2,3-dioxygenase</fullName>
    </submittedName>
</protein>